<name>A0A9D1S4X7_9FIRM</name>
<evidence type="ECO:0000313" key="10">
    <source>
        <dbReference type="Proteomes" id="UP000824123"/>
    </source>
</evidence>
<reference evidence="9" key="1">
    <citation type="submission" date="2020-10" db="EMBL/GenBank/DDBJ databases">
        <authorList>
            <person name="Gilroy R."/>
        </authorList>
    </citation>
    <scope>NUCLEOTIDE SEQUENCE</scope>
    <source>
        <strain evidence="9">ChiSxjej2B14-8506</strain>
    </source>
</reference>
<dbReference type="EMBL" id="DVNK01000033">
    <property type="protein sequence ID" value="HIU46583.1"/>
    <property type="molecule type" value="Genomic_DNA"/>
</dbReference>
<evidence type="ECO:0000256" key="5">
    <source>
        <dbReference type="ARBA" id="ARBA00023125"/>
    </source>
</evidence>
<feature type="domain" description="SpoVT-AbrB" evidence="8">
    <location>
        <begin position="6"/>
        <end position="49"/>
    </location>
</feature>
<dbReference type="GO" id="GO:0003700">
    <property type="term" value="F:DNA-binding transcription factor activity"/>
    <property type="evidence" value="ECO:0007669"/>
    <property type="project" value="UniProtKB-UniRule"/>
</dbReference>
<dbReference type="PROSITE" id="PS51740">
    <property type="entry name" value="SPOVT_ABRB"/>
    <property type="match status" value="2"/>
</dbReference>
<keyword evidence="5 7" id="KW-0238">DNA-binding</keyword>
<dbReference type="HAMAP" id="MF_01008">
    <property type="entry name" value="MraZ"/>
    <property type="match status" value="1"/>
</dbReference>
<protein>
    <recommendedName>
        <fullName evidence="1 7">Transcriptional regulator MraZ</fullName>
    </recommendedName>
</protein>
<evidence type="ECO:0000256" key="4">
    <source>
        <dbReference type="ARBA" id="ARBA00023015"/>
    </source>
</evidence>
<dbReference type="Proteomes" id="UP000824123">
    <property type="component" value="Unassembled WGS sequence"/>
</dbReference>
<dbReference type="GO" id="GO:2000143">
    <property type="term" value="P:negative regulation of DNA-templated transcription initiation"/>
    <property type="evidence" value="ECO:0007669"/>
    <property type="project" value="TreeGrafter"/>
</dbReference>
<evidence type="ECO:0000256" key="6">
    <source>
        <dbReference type="ARBA" id="ARBA00023163"/>
    </source>
</evidence>
<dbReference type="InterPro" id="IPR038619">
    <property type="entry name" value="MraZ_sf"/>
</dbReference>
<comment type="similarity">
    <text evidence="7">Belongs to the MraZ family.</text>
</comment>
<dbReference type="GO" id="GO:0005737">
    <property type="term" value="C:cytoplasm"/>
    <property type="evidence" value="ECO:0007669"/>
    <property type="project" value="UniProtKB-UniRule"/>
</dbReference>
<keyword evidence="2 7" id="KW-0963">Cytoplasm</keyword>
<evidence type="ECO:0000259" key="8">
    <source>
        <dbReference type="PROSITE" id="PS51740"/>
    </source>
</evidence>
<reference evidence="9" key="2">
    <citation type="journal article" date="2021" name="PeerJ">
        <title>Extensive microbial diversity within the chicken gut microbiome revealed by metagenomics and culture.</title>
        <authorList>
            <person name="Gilroy R."/>
            <person name="Ravi A."/>
            <person name="Getino M."/>
            <person name="Pursley I."/>
            <person name="Horton D.L."/>
            <person name="Alikhan N.F."/>
            <person name="Baker D."/>
            <person name="Gharbi K."/>
            <person name="Hall N."/>
            <person name="Watson M."/>
            <person name="Adriaenssens E.M."/>
            <person name="Foster-Nyarko E."/>
            <person name="Jarju S."/>
            <person name="Secka A."/>
            <person name="Antonio M."/>
            <person name="Oren A."/>
            <person name="Chaudhuri R.R."/>
            <person name="La Ragione R."/>
            <person name="Hildebrand F."/>
            <person name="Pallen M.J."/>
        </authorList>
    </citation>
    <scope>NUCLEOTIDE SEQUENCE</scope>
    <source>
        <strain evidence="9">ChiSxjej2B14-8506</strain>
    </source>
</reference>
<keyword evidence="4 7" id="KW-0805">Transcription regulation</keyword>
<dbReference type="InterPro" id="IPR020603">
    <property type="entry name" value="MraZ_dom"/>
</dbReference>
<proteinExistence type="inferred from homology"/>
<dbReference type="InterPro" id="IPR035644">
    <property type="entry name" value="MraZ_C"/>
</dbReference>
<gene>
    <name evidence="7" type="primary">mraZ</name>
    <name evidence="9" type="ORF">IAC59_04930</name>
</gene>
<dbReference type="SUPFAM" id="SSF89447">
    <property type="entry name" value="AbrB/MazE/MraZ-like"/>
    <property type="match status" value="1"/>
</dbReference>
<evidence type="ECO:0000256" key="3">
    <source>
        <dbReference type="ARBA" id="ARBA00022737"/>
    </source>
</evidence>
<evidence type="ECO:0000256" key="2">
    <source>
        <dbReference type="ARBA" id="ARBA00022490"/>
    </source>
</evidence>
<keyword evidence="6 7" id="KW-0804">Transcription</keyword>
<evidence type="ECO:0000256" key="1">
    <source>
        <dbReference type="ARBA" id="ARBA00013860"/>
    </source>
</evidence>
<dbReference type="Pfam" id="PF02381">
    <property type="entry name" value="MraZ"/>
    <property type="match status" value="2"/>
</dbReference>
<sequence length="150" mass="17105">MQFFGTYAQSIDAKGRVIVPTAFRDALGKDFMIGLNSTANAIAFYPREKWNSILEDLRRLPSTDEVAMDYVRFIAGNSFSNYELDSQGRTILPAALRQMLQLGKNISFVGVIDYFEIWDTEVFEARSAQVRDNMSERLKYISSLRQQATP</sequence>
<dbReference type="Gene3D" id="3.40.1550.20">
    <property type="entry name" value="Transcriptional regulator MraZ domain"/>
    <property type="match status" value="1"/>
</dbReference>
<dbReference type="PANTHER" id="PTHR34701:SF1">
    <property type="entry name" value="TRANSCRIPTIONAL REGULATOR MRAZ"/>
    <property type="match status" value="1"/>
</dbReference>
<dbReference type="InterPro" id="IPR007159">
    <property type="entry name" value="SpoVT-AbrB_dom"/>
</dbReference>
<dbReference type="InterPro" id="IPR037914">
    <property type="entry name" value="SpoVT-AbrB_sf"/>
</dbReference>
<dbReference type="PANTHER" id="PTHR34701">
    <property type="entry name" value="TRANSCRIPTIONAL REGULATOR MRAZ"/>
    <property type="match status" value="1"/>
</dbReference>
<accession>A0A9D1S4X7</accession>
<dbReference type="CDD" id="cd16320">
    <property type="entry name" value="MraZ_N"/>
    <property type="match status" value="1"/>
</dbReference>
<evidence type="ECO:0000313" key="9">
    <source>
        <dbReference type="EMBL" id="HIU46583.1"/>
    </source>
</evidence>
<dbReference type="InterPro" id="IPR035642">
    <property type="entry name" value="MraZ_N"/>
</dbReference>
<keyword evidence="3" id="KW-0677">Repeat</keyword>
<comment type="subcellular location">
    <subcellularLocation>
        <location evidence="7">Cytoplasm</location>
        <location evidence="7">Nucleoid</location>
    </subcellularLocation>
</comment>
<evidence type="ECO:0000256" key="7">
    <source>
        <dbReference type="HAMAP-Rule" id="MF_01008"/>
    </source>
</evidence>
<dbReference type="CDD" id="cd16321">
    <property type="entry name" value="MraZ_C"/>
    <property type="match status" value="1"/>
</dbReference>
<dbReference type="AlphaFoldDB" id="A0A9D1S4X7"/>
<organism evidence="9 10">
    <name type="scientific">Candidatus Fimadaptatus faecigallinarum</name>
    <dbReference type="NCBI Taxonomy" id="2840814"/>
    <lineage>
        <taxon>Bacteria</taxon>
        <taxon>Bacillati</taxon>
        <taxon>Bacillota</taxon>
        <taxon>Clostridia</taxon>
        <taxon>Eubacteriales</taxon>
        <taxon>Candidatus Fimadaptatus</taxon>
    </lineage>
</organism>
<dbReference type="GO" id="GO:0009295">
    <property type="term" value="C:nucleoid"/>
    <property type="evidence" value="ECO:0007669"/>
    <property type="project" value="UniProtKB-SubCell"/>
</dbReference>
<dbReference type="GO" id="GO:0000976">
    <property type="term" value="F:transcription cis-regulatory region binding"/>
    <property type="evidence" value="ECO:0007669"/>
    <property type="project" value="TreeGrafter"/>
</dbReference>
<dbReference type="InterPro" id="IPR003444">
    <property type="entry name" value="MraZ"/>
</dbReference>
<comment type="caution">
    <text evidence="9">The sequence shown here is derived from an EMBL/GenBank/DDBJ whole genome shotgun (WGS) entry which is preliminary data.</text>
</comment>
<comment type="subunit">
    <text evidence="7">Forms oligomers.</text>
</comment>
<feature type="domain" description="SpoVT-AbrB" evidence="8">
    <location>
        <begin position="79"/>
        <end position="122"/>
    </location>
</feature>